<dbReference type="EMBL" id="RXGB01021744">
    <property type="protein sequence ID" value="TMW81755.1"/>
    <property type="molecule type" value="Genomic_DNA"/>
</dbReference>
<keyword evidence="2" id="KW-0847">Vitamin C</keyword>
<feature type="domain" description="Non-haem dioxygenase N-terminal" evidence="5">
    <location>
        <begin position="50"/>
        <end position="149"/>
    </location>
</feature>
<dbReference type="InterPro" id="IPR027443">
    <property type="entry name" value="IPNS-like_sf"/>
</dbReference>
<dbReference type="GO" id="GO:0046872">
    <property type="term" value="F:metal ion binding"/>
    <property type="evidence" value="ECO:0007669"/>
    <property type="project" value="UniProtKB-KW"/>
</dbReference>
<dbReference type="GO" id="GO:0031418">
    <property type="term" value="F:L-ascorbic acid binding"/>
    <property type="evidence" value="ECO:0007669"/>
    <property type="project" value="UniProtKB-KW"/>
</dbReference>
<protein>
    <recommendedName>
        <fullName evidence="5">Non-haem dioxygenase N-terminal domain-containing protein</fullName>
    </recommendedName>
</protein>
<dbReference type="PANTHER" id="PTHR47991">
    <property type="entry name" value="OXOGLUTARATE/IRON-DEPENDENT DIOXYGENASE"/>
    <property type="match status" value="1"/>
</dbReference>
<evidence type="ECO:0000256" key="1">
    <source>
        <dbReference type="ARBA" id="ARBA00022723"/>
    </source>
</evidence>
<proteinExistence type="predicted"/>
<reference evidence="6" key="1">
    <citation type="submission" date="2019-05" db="EMBL/GenBank/DDBJ databases">
        <title>The de novo reference genome and transcriptome assemblies of the wild tomato species Solanum chilense.</title>
        <authorList>
            <person name="Stam R."/>
            <person name="Nosenko T."/>
            <person name="Hoerger A.C."/>
            <person name="Stephan W."/>
            <person name="Seidel M.A."/>
            <person name="Kuhn J.M.M."/>
            <person name="Haberer G."/>
            <person name="Tellier A."/>
        </authorList>
    </citation>
    <scope>NUCLEOTIDE SEQUENCE</scope>
    <source>
        <tissue evidence="6">Mature leaves</tissue>
    </source>
</reference>
<gene>
    <name evidence="6" type="ORF">EJD97_008022</name>
</gene>
<dbReference type="InterPro" id="IPR050295">
    <property type="entry name" value="Plant_2OG-oxidoreductases"/>
</dbReference>
<evidence type="ECO:0000259" key="5">
    <source>
        <dbReference type="Pfam" id="PF14226"/>
    </source>
</evidence>
<dbReference type="Pfam" id="PF14226">
    <property type="entry name" value="DIOX_N"/>
    <property type="match status" value="1"/>
</dbReference>
<dbReference type="AlphaFoldDB" id="A0A6N2AHI1"/>
<comment type="caution">
    <text evidence="6">The sequence shown here is derived from an EMBL/GenBank/DDBJ whole genome shotgun (WGS) entry which is preliminary data.</text>
</comment>
<dbReference type="InterPro" id="IPR026992">
    <property type="entry name" value="DIOX_N"/>
</dbReference>
<evidence type="ECO:0000313" key="6">
    <source>
        <dbReference type="EMBL" id="TMW81755.1"/>
    </source>
</evidence>
<evidence type="ECO:0000256" key="3">
    <source>
        <dbReference type="ARBA" id="ARBA00023002"/>
    </source>
</evidence>
<dbReference type="Gene3D" id="2.60.120.330">
    <property type="entry name" value="B-lactam Antibiotic, Isopenicillin N Synthase, Chain"/>
    <property type="match status" value="1"/>
</dbReference>
<name>A0A6N2AHI1_SOLCI</name>
<dbReference type="SUPFAM" id="SSF51197">
    <property type="entry name" value="Clavaminate synthase-like"/>
    <property type="match status" value="1"/>
</dbReference>
<evidence type="ECO:0000256" key="2">
    <source>
        <dbReference type="ARBA" id="ARBA00022896"/>
    </source>
</evidence>
<accession>A0A6N2AHI1</accession>
<evidence type="ECO:0000256" key="4">
    <source>
        <dbReference type="ARBA" id="ARBA00023004"/>
    </source>
</evidence>
<keyword evidence="3" id="KW-0560">Oxidoreductase</keyword>
<feature type="non-terminal residue" evidence="6">
    <location>
        <position position="208"/>
    </location>
</feature>
<keyword evidence="1" id="KW-0479">Metal-binding</keyword>
<sequence length="208" mass="23821">MESTPEKLYFGKSLLVPSVQELAKQHLSNIPDRYVRPERETPVISTGASVPVIDLQKLISGDSMDSELQELHSACQQWGFLQVINHGVTPSLLEDFKIEVIQLFKLPMEEKKKLWQQEDSLEGFGNAFVVSEEQKLDWSDMFGIMTLPPRIRKVDLFQKLPSNLRDVLEAYCKEIKSLAMIIVCQLSKALRMDEEETRDLFSDGMQSM</sequence>
<organism evidence="6">
    <name type="scientific">Solanum chilense</name>
    <name type="common">Tomato</name>
    <name type="synonym">Lycopersicon chilense</name>
    <dbReference type="NCBI Taxonomy" id="4083"/>
    <lineage>
        <taxon>Eukaryota</taxon>
        <taxon>Viridiplantae</taxon>
        <taxon>Streptophyta</taxon>
        <taxon>Embryophyta</taxon>
        <taxon>Tracheophyta</taxon>
        <taxon>Spermatophyta</taxon>
        <taxon>Magnoliopsida</taxon>
        <taxon>eudicotyledons</taxon>
        <taxon>Gunneridae</taxon>
        <taxon>Pentapetalae</taxon>
        <taxon>asterids</taxon>
        <taxon>lamiids</taxon>
        <taxon>Solanales</taxon>
        <taxon>Solanaceae</taxon>
        <taxon>Solanoideae</taxon>
        <taxon>Solaneae</taxon>
        <taxon>Solanum</taxon>
        <taxon>Solanum subgen. Lycopersicon</taxon>
    </lineage>
</organism>
<keyword evidence="4" id="KW-0408">Iron</keyword>
<dbReference type="GO" id="GO:0016706">
    <property type="term" value="F:2-oxoglutarate-dependent dioxygenase activity"/>
    <property type="evidence" value="ECO:0007669"/>
    <property type="project" value="UniProtKB-ARBA"/>
</dbReference>